<feature type="domain" description="Integrase catalytic" evidence="2">
    <location>
        <begin position="1"/>
        <end position="117"/>
    </location>
</feature>
<protein>
    <submittedName>
        <fullName evidence="3">Pol polyprotein</fullName>
    </submittedName>
</protein>
<evidence type="ECO:0000259" key="2">
    <source>
        <dbReference type="PROSITE" id="PS50994"/>
    </source>
</evidence>
<dbReference type="InterPro" id="IPR001584">
    <property type="entry name" value="Integrase_cat-core"/>
</dbReference>
<dbReference type="InterPro" id="IPR012337">
    <property type="entry name" value="RNaseH-like_sf"/>
</dbReference>
<evidence type="ECO:0000313" key="3">
    <source>
        <dbReference type="EMBL" id="GFO12713.1"/>
    </source>
</evidence>
<accession>A0AAV4AZG7</accession>
<feature type="region of interest" description="Disordered" evidence="1">
    <location>
        <begin position="128"/>
        <end position="153"/>
    </location>
</feature>
<dbReference type="Gene3D" id="3.30.420.10">
    <property type="entry name" value="Ribonuclease H-like superfamily/Ribonuclease H"/>
    <property type="match status" value="1"/>
</dbReference>
<name>A0AAV4AZG7_9GAST</name>
<dbReference type="GO" id="GO:0015074">
    <property type="term" value="P:DNA integration"/>
    <property type="evidence" value="ECO:0007669"/>
    <property type="project" value="InterPro"/>
</dbReference>
<proteinExistence type="predicted"/>
<evidence type="ECO:0000256" key="1">
    <source>
        <dbReference type="SAM" id="MobiDB-lite"/>
    </source>
</evidence>
<gene>
    <name evidence="3" type="ORF">PoB_003921800</name>
</gene>
<keyword evidence="4" id="KW-1185">Reference proteome</keyword>
<dbReference type="EMBL" id="BLXT01004456">
    <property type="protein sequence ID" value="GFO12713.1"/>
    <property type="molecule type" value="Genomic_DNA"/>
</dbReference>
<comment type="caution">
    <text evidence="3">The sequence shown here is derived from an EMBL/GenBank/DDBJ whole genome shotgun (WGS) entry which is preliminary data.</text>
</comment>
<reference evidence="3 4" key="1">
    <citation type="journal article" date="2021" name="Elife">
        <title>Chloroplast acquisition without the gene transfer in kleptoplastic sea slugs, Plakobranchus ocellatus.</title>
        <authorList>
            <person name="Maeda T."/>
            <person name="Takahashi S."/>
            <person name="Yoshida T."/>
            <person name="Shimamura S."/>
            <person name="Takaki Y."/>
            <person name="Nagai Y."/>
            <person name="Toyoda A."/>
            <person name="Suzuki Y."/>
            <person name="Arimoto A."/>
            <person name="Ishii H."/>
            <person name="Satoh N."/>
            <person name="Nishiyama T."/>
            <person name="Hasebe M."/>
            <person name="Maruyama T."/>
            <person name="Minagawa J."/>
            <person name="Obokata J."/>
            <person name="Shigenobu S."/>
        </authorList>
    </citation>
    <scope>NUCLEOTIDE SEQUENCE [LARGE SCALE GENOMIC DNA]</scope>
</reference>
<sequence>MASNIRSSTIIGWLDEVFSRFGAPDELVSDKGPQFTSMEFTNFLQKYNIHHTLTAVYNPQENGCVERFNQYLKHGIQASHASGEAWASGIQALRRNYRATAATLQGRSPSEVMFHRPLRLPFQIPASAHRARPPSPQLATSASDAQGVHSRGPYRVGDRVRARRPQVLKGQSPWSKPLTALKVLGNWTYQLSDSQKWNACKLRRYLEPEAPLLHHHETAALPFRRSQRQNRVVPPARYPNEL</sequence>
<dbReference type="InterPro" id="IPR036397">
    <property type="entry name" value="RNaseH_sf"/>
</dbReference>
<evidence type="ECO:0000313" key="4">
    <source>
        <dbReference type="Proteomes" id="UP000735302"/>
    </source>
</evidence>
<organism evidence="3 4">
    <name type="scientific">Plakobranchus ocellatus</name>
    <dbReference type="NCBI Taxonomy" id="259542"/>
    <lineage>
        <taxon>Eukaryota</taxon>
        <taxon>Metazoa</taxon>
        <taxon>Spiralia</taxon>
        <taxon>Lophotrochozoa</taxon>
        <taxon>Mollusca</taxon>
        <taxon>Gastropoda</taxon>
        <taxon>Heterobranchia</taxon>
        <taxon>Euthyneura</taxon>
        <taxon>Panpulmonata</taxon>
        <taxon>Sacoglossa</taxon>
        <taxon>Placobranchoidea</taxon>
        <taxon>Plakobranchidae</taxon>
        <taxon>Plakobranchus</taxon>
    </lineage>
</organism>
<dbReference type="Proteomes" id="UP000735302">
    <property type="component" value="Unassembled WGS sequence"/>
</dbReference>
<dbReference type="SUPFAM" id="SSF53098">
    <property type="entry name" value="Ribonuclease H-like"/>
    <property type="match status" value="1"/>
</dbReference>
<dbReference type="PROSITE" id="PS50994">
    <property type="entry name" value="INTEGRASE"/>
    <property type="match status" value="1"/>
</dbReference>
<dbReference type="GO" id="GO:0003676">
    <property type="term" value="F:nucleic acid binding"/>
    <property type="evidence" value="ECO:0007669"/>
    <property type="project" value="InterPro"/>
</dbReference>
<dbReference type="InterPro" id="IPR050951">
    <property type="entry name" value="Retrovirus_Pol_polyprotein"/>
</dbReference>
<dbReference type="AlphaFoldDB" id="A0AAV4AZG7"/>
<feature type="region of interest" description="Disordered" evidence="1">
    <location>
        <begin position="221"/>
        <end position="242"/>
    </location>
</feature>
<dbReference type="Pfam" id="PF00665">
    <property type="entry name" value="rve"/>
    <property type="match status" value="1"/>
</dbReference>
<dbReference type="PANTHER" id="PTHR37984:SF15">
    <property type="entry name" value="INTEGRASE CATALYTIC DOMAIN-CONTAINING PROTEIN"/>
    <property type="match status" value="1"/>
</dbReference>
<dbReference type="PANTHER" id="PTHR37984">
    <property type="entry name" value="PROTEIN CBG26694"/>
    <property type="match status" value="1"/>
</dbReference>